<dbReference type="AlphaFoldDB" id="A0A7M7GP94"/>
<reference evidence="3" key="2">
    <citation type="submission" date="2025-04" db="UniProtKB">
        <authorList>
            <consortium name="RefSeq"/>
        </authorList>
    </citation>
    <scope>IDENTIFICATION</scope>
    <source>
        <strain evidence="3">DH4</strain>
        <tissue evidence="3">Whole body</tissue>
    </source>
</reference>
<evidence type="ECO:0000313" key="2">
    <source>
        <dbReference type="Proteomes" id="UP000005203"/>
    </source>
</evidence>
<sequence length="110" mass="13335">MPNDSANEARVGTTEVEWKIVWKRNVGTLTRHFPEECYQTGIDYVPENPSICSARLGSRTFHGLRKLLNSSWWFYRFEAIIWIFNSQLRDFSRERIIMSRLFWKYKIYFM</sequence>
<proteinExistence type="predicted"/>
<accession>A0A7M7GP94</accession>
<dbReference type="Proteomes" id="UP000005203">
    <property type="component" value="Linkage group LG4"/>
</dbReference>
<organism evidence="1">
    <name type="scientific">Apis mellifera</name>
    <name type="common">Honeybee</name>
    <dbReference type="NCBI Taxonomy" id="7460"/>
    <lineage>
        <taxon>Eukaryota</taxon>
        <taxon>Metazoa</taxon>
        <taxon>Ecdysozoa</taxon>
        <taxon>Arthropoda</taxon>
        <taxon>Hexapoda</taxon>
        <taxon>Insecta</taxon>
        <taxon>Pterygota</taxon>
        <taxon>Neoptera</taxon>
        <taxon>Endopterygota</taxon>
        <taxon>Hymenoptera</taxon>
        <taxon>Apocrita</taxon>
        <taxon>Aculeata</taxon>
        <taxon>Apoidea</taxon>
        <taxon>Anthophila</taxon>
        <taxon>Apidae</taxon>
        <taxon>Apis</taxon>
    </lineage>
</organism>
<gene>
    <name evidence="3" type="primary">LOC102654758</name>
</gene>
<evidence type="ECO:0000313" key="3">
    <source>
        <dbReference type="RefSeq" id="XP_006558243.2"/>
    </source>
</evidence>
<dbReference type="RefSeq" id="XP_006558243.2">
    <property type="nucleotide sequence ID" value="XM_006558180.3"/>
</dbReference>
<dbReference type="EnsemblMetazoa" id="XM_006558180">
    <property type="protein sequence ID" value="XP_006558243"/>
    <property type="gene ID" value="LOC102654758"/>
</dbReference>
<keyword evidence="2" id="KW-1185">Reference proteome</keyword>
<dbReference type="KEGG" id="ame:102654758"/>
<accession>A0A8B6YT62</accession>
<evidence type="ECO:0000313" key="1">
    <source>
        <dbReference type="EnsemblMetazoa" id="XP_006558243"/>
    </source>
</evidence>
<name>A0A7M7GP94_APIME</name>
<reference evidence="1" key="1">
    <citation type="submission" date="2021-01" db="UniProtKB">
        <authorList>
            <consortium name="EnsemblMetazoa"/>
        </authorList>
    </citation>
    <scope>IDENTIFICATION</scope>
    <source>
        <strain evidence="1">DH4</strain>
    </source>
</reference>
<dbReference type="GeneID" id="102654758"/>
<protein>
    <submittedName>
        <fullName evidence="3">Uncharacterized protein LOC102654758</fullName>
    </submittedName>
</protein>